<dbReference type="InterPro" id="IPR028098">
    <property type="entry name" value="Glyco_trans_4-like_N"/>
</dbReference>
<keyword evidence="4" id="KW-1185">Reference proteome</keyword>
<sequence>MNQKHILFIIDGLPGGGAENVTLRLANGFYQAGYQVTLLSLDKKLAYELPDYINYIVDQDAYRGIFRKLTEISRRAKSLDSVLEQLFIDKGIPELVLSNLHKTDRIVSRSKKLATCNVWYCIHGIYSQSYLGNKSGFSYWLKKNKIKHVYKNKKLVCVSNAVKDDLINTIDIHAHQLKTIYNPFNTTEIQQKALQPNPFSQQDYILHVGRLHEVKRQDRLIEAFSKANLPCQLIILGEGTPAIKQRLEEQIIQLNLTEKVKLAGFISNPLPVIKNAKVVALSSDSEGLPTVLIEALICGTPIASTRCPGGVSEIMTDELANYLSDMNVDSLAEKLRLAYYSPPEILPSSYSKFELNHILKQYIALIP</sequence>
<dbReference type="PANTHER" id="PTHR12526">
    <property type="entry name" value="GLYCOSYLTRANSFERASE"/>
    <property type="match status" value="1"/>
</dbReference>
<comment type="caution">
    <text evidence="3">The sequence shown here is derived from an EMBL/GenBank/DDBJ whole genome shotgun (WGS) entry which is preliminary data.</text>
</comment>
<dbReference type="Gene3D" id="3.40.50.2000">
    <property type="entry name" value="Glycogen Phosphorylase B"/>
    <property type="match status" value="2"/>
</dbReference>
<dbReference type="PANTHER" id="PTHR12526:SF638">
    <property type="entry name" value="SPORE COAT PROTEIN SA"/>
    <property type="match status" value="1"/>
</dbReference>
<proteinExistence type="predicted"/>
<protein>
    <submittedName>
        <fullName evidence="3">Lipopolysaccharide core biosynthesis glycosyltransferase</fullName>
    </submittedName>
</protein>
<dbReference type="GO" id="GO:1901135">
    <property type="term" value="P:carbohydrate derivative metabolic process"/>
    <property type="evidence" value="ECO:0007669"/>
    <property type="project" value="UniProtKB-ARBA"/>
</dbReference>
<feature type="domain" description="Glycosyltransferase subfamily 4-like N-terminal" evidence="2">
    <location>
        <begin position="16"/>
        <end position="187"/>
    </location>
</feature>
<dbReference type="Pfam" id="PF13439">
    <property type="entry name" value="Glyco_transf_4"/>
    <property type="match status" value="1"/>
</dbReference>
<dbReference type="GO" id="GO:0016757">
    <property type="term" value="F:glycosyltransferase activity"/>
    <property type="evidence" value="ECO:0007669"/>
    <property type="project" value="InterPro"/>
</dbReference>
<dbReference type="STRING" id="1354337.M983_1712"/>
<keyword evidence="3" id="KW-0808">Transferase</keyword>
<dbReference type="InterPro" id="IPR001296">
    <property type="entry name" value="Glyco_trans_1"/>
</dbReference>
<feature type="domain" description="Glycosyl transferase family 1" evidence="1">
    <location>
        <begin position="198"/>
        <end position="339"/>
    </location>
</feature>
<evidence type="ECO:0000313" key="3">
    <source>
        <dbReference type="EMBL" id="OAT28656.1"/>
    </source>
</evidence>
<dbReference type="OrthoDB" id="9792269at2"/>
<name>A0A198FX15_9GAMM</name>
<organism evidence="3 4">
    <name type="scientific">Proteus myxofaciens ATCC 19692</name>
    <dbReference type="NCBI Taxonomy" id="1354337"/>
    <lineage>
        <taxon>Bacteria</taxon>
        <taxon>Pseudomonadati</taxon>
        <taxon>Pseudomonadota</taxon>
        <taxon>Gammaproteobacteria</taxon>
        <taxon>Enterobacterales</taxon>
        <taxon>Morganellaceae</taxon>
        <taxon>Proteus</taxon>
    </lineage>
</organism>
<dbReference type="PATRIC" id="fig|1354337.4.peg.1759"/>
<dbReference type="AlphaFoldDB" id="A0A198FX15"/>
<accession>A0A198FX15</accession>
<evidence type="ECO:0000313" key="4">
    <source>
        <dbReference type="Proteomes" id="UP000094023"/>
    </source>
</evidence>
<gene>
    <name evidence="3" type="ORF">M983_1712</name>
</gene>
<dbReference type="SUPFAM" id="SSF53756">
    <property type="entry name" value="UDP-Glycosyltransferase/glycogen phosphorylase"/>
    <property type="match status" value="1"/>
</dbReference>
<dbReference type="EMBL" id="LXEN01000081">
    <property type="protein sequence ID" value="OAT28656.1"/>
    <property type="molecule type" value="Genomic_DNA"/>
</dbReference>
<dbReference type="Proteomes" id="UP000094023">
    <property type="component" value="Unassembled WGS sequence"/>
</dbReference>
<evidence type="ECO:0000259" key="2">
    <source>
        <dbReference type="Pfam" id="PF13439"/>
    </source>
</evidence>
<dbReference type="CDD" id="cd03811">
    <property type="entry name" value="GT4_GT28_WabH-like"/>
    <property type="match status" value="1"/>
</dbReference>
<dbReference type="Pfam" id="PF00534">
    <property type="entry name" value="Glycos_transf_1"/>
    <property type="match status" value="1"/>
</dbReference>
<reference evidence="3 4" key="1">
    <citation type="submission" date="2016-04" db="EMBL/GenBank/DDBJ databases">
        <title>ATOL: Assembling a taxonomically balanced genome-scale reconstruction of the evolutionary history of the Enterobacteriaceae.</title>
        <authorList>
            <person name="Plunkett G.III."/>
            <person name="Neeno-Eckwall E.C."/>
            <person name="Glasner J.D."/>
            <person name="Perna N.T."/>
        </authorList>
    </citation>
    <scope>NUCLEOTIDE SEQUENCE [LARGE SCALE GENOMIC DNA]</scope>
    <source>
        <strain evidence="3 4">ATCC 19692</strain>
    </source>
</reference>
<evidence type="ECO:0000259" key="1">
    <source>
        <dbReference type="Pfam" id="PF00534"/>
    </source>
</evidence>
<dbReference type="RefSeq" id="WP_066749679.1">
    <property type="nucleotide sequence ID" value="NZ_LXEN01000081.1"/>
</dbReference>